<dbReference type="CDD" id="cd18624">
    <property type="entry name" value="GH32_Fruct1-like"/>
    <property type="match status" value="2"/>
</dbReference>
<dbReference type="InterPro" id="IPR023296">
    <property type="entry name" value="Glyco_hydro_beta-prop_sf"/>
</dbReference>
<dbReference type="STRING" id="210143.A0A1R3IIB1"/>
<comment type="caution">
    <text evidence="6">The sequence shown here is derived from an EMBL/GenBank/DDBJ whole genome shotgun (WGS) entry which is preliminary data.</text>
</comment>
<dbReference type="InterPro" id="IPR050551">
    <property type="entry name" value="Fructan_Metab_Enzymes"/>
</dbReference>
<dbReference type="EMBL" id="AWWV01010032">
    <property type="protein sequence ID" value="OMO82290.1"/>
    <property type="molecule type" value="Genomic_DNA"/>
</dbReference>
<evidence type="ECO:0000256" key="3">
    <source>
        <dbReference type="ARBA" id="ARBA00023295"/>
    </source>
</evidence>
<dbReference type="Proteomes" id="UP000188268">
    <property type="component" value="Unassembled WGS sequence"/>
</dbReference>
<dbReference type="PANTHER" id="PTHR31953">
    <property type="entry name" value="BETA-FRUCTOFURANOSIDASE, INSOLUBLE ISOENZYME CWINV1-RELATED"/>
    <property type="match status" value="1"/>
</dbReference>
<dbReference type="SUPFAM" id="SSF49899">
    <property type="entry name" value="Concanavalin A-like lectins/glucanases"/>
    <property type="match status" value="2"/>
</dbReference>
<dbReference type="SMART" id="SM00640">
    <property type="entry name" value="Glyco_32"/>
    <property type="match status" value="2"/>
</dbReference>
<reference evidence="6 7" key="1">
    <citation type="submission" date="2013-09" db="EMBL/GenBank/DDBJ databases">
        <title>Corchorus capsularis genome sequencing.</title>
        <authorList>
            <person name="Alam M."/>
            <person name="Haque M.S."/>
            <person name="Islam M.S."/>
            <person name="Emdad E.M."/>
            <person name="Islam M.M."/>
            <person name="Ahmed B."/>
            <person name="Halim A."/>
            <person name="Hossen Q.M.M."/>
            <person name="Hossain M.Z."/>
            <person name="Ahmed R."/>
            <person name="Khan M.M."/>
            <person name="Islam R."/>
            <person name="Rashid M.M."/>
            <person name="Khan S.A."/>
            <person name="Rahman M.S."/>
            <person name="Alam M."/>
        </authorList>
    </citation>
    <scope>NUCLEOTIDE SEQUENCE [LARGE SCALE GENOMIC DNA]</scope>
    <source>
        <strain evidence="7">cv. CVL-1</strain>
        <tissue evidence="6">Whole seedling</tissue>
    </source>
</reference>
<accession>A0A1R3IIB1</accession>
<dbReference type="Gene3D" id="2.60.120.560">
    <property type="entry name" value="Exo-inulinase, domain 1"/>
    <property type="match status" value="2"/>
</dbReference>
<dbReference type="OMA" id="NDANKHQ"/>
<dbReference type="Gramene" id="OMO82290">
    <property type="protein sequence ID" value="OMO82290"/>
    <property type="gene ID" value="CCACVL1_11988"/>
</dbReference>
<keyword evidence="2 6" id="KW-0378">Hydrolase</keyword>
<name>A0A1R3IIB1_COCAP</name>
<evidence type="ECO:0000313" key="7">
    <source>
        <dbReference type="Proteomes" id="UP000188268"/>
    </source>
</evidence>
<dbReference type="AlphaFoldDB" id="A0A1R3IIB1"/>
<feature type="domain" description="Glycosyl hydrolase family 32 N-terminal" evidence="4">
    <location>
        <begin position="1"/>
        <end position="304"/>
    </location>
</feature>
<evidence type="ECO:0000259" key="5">
    <source>
        <dbReference type="Pfam" id="PF08244"/>
    </source>
</evidence>
<dbReference type="SUPFAM" id="SSF75005">
    <property type="entry name" value="Arabinanase/levansucrase/invertase"/>
    <property type="match status" value="2"/>
</dbReference>
<evidence type="ECO:0000256" key="2">
    <source>
        <dbReference type="ARBA" id="ARBA00022801"/>
    </source>
</evidence>
<dbReference type="InterPro" id="IPR013189">
    <property type="entry name" value="Glyco_hydro_32_C"/>
</dbReference>
<dbReference type="InterPro" id="IPR001362">
    <property type="entry name" value="Glyco_hydro_32"/>
</dbReference>
<dbReference type="InterPro" id="IPR013148">
    <property type="entry name" value="Glyco_hydro_32_N"/>
</dbReference>
<feature type="domain" description="Glycosyl hydrolase family 32 N-terminal" evidence="4">
    <location>
        <begin position="512"/>
        <end position="825"/>
    </location>
</feature>
<evidence type="ECO:0000259" key="4">
    <source>
        <dbReference type="Pfam" id="PF00251"/>
    </source>
</evidence>
<evidence type="ECO:0000256" key="1">
    <source>
        <dbReference type="ARBA" id="ARBA00009902"/>
    </source>
</evidence>
<feature type="domain" description="Glycosyl hydrolase family 32 C-terminal" evidence="5">
    <location>
        <begin position="828"/>
        <end position="1022"/>
    </location>
</feature>
<dbReference type="Pfam" id="PF00251">
    <property type="entry name" value="Glyco_hydro_32N"/>
    <property type="match status" value="2"/>
</dbReference>
<gene>
    <name evidence="6" type="ORF">CCACVL1_11988</name>
</gene>
<sequence>MYYKGIYHFFYQYNPKGAVWGNIVWAHSVSKDMINWETLEPAMYPSKPFDINGCWSGSATILPNKGPIILYTGLDSKDRQLQNYAVPANLSDPYLRKWIKPDHINPIVDPEQGVNASAFRDPTTAWWLNGHWRMLVGSKRRLRGIAYLYRSRDFISWIKAKHPFHSAPHTDMWECPDFYPVLLSGDKRGLDTSVVGKHVKHALKVSLDATRYDYYTVGTYLTDKDRYVPDNTSVDGWDGLRYDYGNFYASKSFFDPAKNRRIIWGWVNESDTTEDNVIKGWAGIQAIPRIVWLDPNQRQLRQWPIEELETLRGKNIKMTHQQLKTGDHIEIEGITPAQVDVDVTFHIESLDKAEPFNPSWTNAQDLCAQKGSMVKGGVGPFGLLTLASKNLEEYTPVFFRVFKASKNYVVLLCSDARSSSLKDGLYKPSFAGFVDIDLADKKLPLRTLIDHSVVESFGGGGKTCITSRVYPTLAVLENAHFNGVEASHKIYQELQSKSSGVEVQQLHRSGYHFQPPMNWINAPMYYNGFYHLFYQYNTKGAVWGNIVWAHSVSKDLINWEALENAIYPTDPFDINGCWSGSATILPGNKPIIFYTGIDTEENQVQNYAIPANLSDPYLRKWIKPADNPLVTADATMNKTAFRDPTTAWKIDSHWRMAIGSKRKHRGMVYLYRSRDFKTWIKAKHPLHSVPGTGMWECVDFFPVALSGEAGLDTSAFGSNVKHVLKASMDITRFEYYTLGTYFPVRDKYLVDKGMVDNWDGLRFDYGNFYASKSFFDPVKSRRILWGWVNESDTATDDVAKGWAGVQTIPRKVWLDPNGKQLMQWPVEELDTLRGKRVQLKDKELKLGDVIEIKGITAAQADVDVSFSIPKLEKAEPFDPSWTNAQDLCGLKGSKVQGGVGPFGLLTLASRGLEEYTPVFFRVFKGENKHVVLLCSDARSSSVRRKGLYKPSFAGFVNVDLSVTKKLSLRSLIDNSIVESFGAGGKTCITSRVYPQLAVYRNAHLFAFNNGTEPISFDLNAWSMRKPLKMNN</sequence>
<dbReference type="Pfam" id="PF08244">
    <property type="entry name" value="Glyco_hydro_32C"/>
    <property type="match status" value="2"/>
</dbReference>
<dbReference type="GO" id="GO:0005975">
    <property type="term" value="P:carbohydrate metabolic process"/>
    <property type="evidence" value="ECO:0007669"/>
    <property type="project" value="InterPro"/>
</dbReference>
<evidence type="ECO:0000313" key="6">
    <source>
        <dbReference type="EMBL" id="OMO82290.1"/>
    </source>
</evidence>
<feature type="domain" description="Glycosyl hydrolase family 32 C-terminal" evidence="5">
    <location>
        <begin position="307"/>
        <end position="481"/>
    </location>
</feature>
<dbReference type="InterPro" id="IPR013320">
    <property type="entry name" value="ConA-like_dom_sf"/>
</dbReference>
<dbReference type="Gene3D" id="2.115.10.20">
    <property type="entry name" value="Glycosyl hydrolase domain, family 43"/>
    <property type="match status" value="2"/>
</dbReference>
<keyword evidence="3" id="KW-0326">Glycosidase</keyword>
<comment type="similarity">
    <text evidence="1">Belongs to the glycosyl hydrolase 32 family.</text>
</comment>
<dbReference type="FunFam" id="2.60.120.560:FF:000002">
    <property type="entry name" value="Beta-fructofuranosidase, insoluble isoenzyme CWINV1"/>
    <property type="match status" value="2"/>
</dbReference>
<protein>
    <submittedName>
        <fullName evidence="6">Glycoside hydrolase, family 32</fullName>
    </submittedName>
</protein>
<organism evidence="6 7">
    <name type="scientific">Corchorus capsularis</name>
    <name type="common">Jute</name>
    <dbReference type="NCBI Taxonomy" id="210143"/>
    <lineage>
        <taxon>Eukaryota</taxon>
        <taxon>Viridiplantae</taxon>
        <taxon>Streptophyta</taxon>
        <taxon>Embryophyta</taxon>
        <taxon>Tracheophyta</taxon>
        <taxon>Spermatophyta</taxon>
        <taxon>Magnoliopsida</taxon>
        <taxon>eudicotyledons</taxon>
        <taxon>Gunneridae</taxon>
        <taxon>Pentapetalae</taxon>
        <taxon>rosids</taxon>
        <taxon>malvids</taxon>
        <taxon>Malvales</taxon>
        <taxon>Malvaceae</taxon>
        <taxon>Grewioideae</taxon>
        <taxon>Apeibeae</taxon>
        <taxon>Corchorus</taxon>
    </lineage>
</organism>
<proteinExistence type="inferred from homology"/>
<keyword evidence="7" id="KW-1185">Reference proteome</keyword>
<dbReference type="OrthoDB" id="202537at2759"/>
<dbReference type="GO" id="GO:0004553">
    <property type="term" value="F:hydrolase activity, hydrolyzing O-glycosyl compounds"/>
    <property type="evidence" value="ECO:0007669"/>
    <property type="project" value="InterPro"/>
</dbReference>
<dbReference type="FunFam" id="2.115.10.20:FF:000001">
    <property type="entry name" value="Beta-fructofuranosidase, insoluble isoenzyme CWINV1"/>
    <property type="match status" value="2"/>
</dbReference>